<protein>
    <recommendedName>
        <fullName evidence="4">BZIP domain-containing protein</fullName>
    </recommendedName>
</protein>
<feature type="compositionally biased region" description="Polar residues" evidence="1">
    <location>
        <begin position="259"/>
        <end position="273"/>
    </location>
</feature>
<evidence type="ECO:0008006" key="4">
    <source>
        <dbReference type="Google" id="ProtNLM"/>
    </source>
</evidence>
<feature type="region of interest" description="Disordered" evidence="1">
    <location>
        <begin position="251"/>
        <end position="289"/>
    </location>
</feature>
<dbReference type="Proteomes" id="UP001437256">
    <property type="component" value="Unassembled WGS sequence"/>
</dbReference>
<sequence length="434" mass="47997">MTSSLVEIAPLLVQQTLGKRLRDGEIPGQTLKKAKIERRKRNSGTNASVNLAVMGEEGLLQQEWYPDAPILDGEPVLSESSRTTRRATDSAQDLSQEEEARRERIRASARERQRKHRALVKERKMKALDMETGSDTTGRERAGSDEYRSLDLESPLEQFQHMLQQTAPPQSHTDALLYSQPMSTAVNLRNAQGEQPQPINGGQTFATTLLLSFSCAPMLKQHLLDSLHMTNEELASLEPYIAGAWEQWNAQRQSHHKPNPQSLSADTAQNPAASSGVEAPGIDSDSGTLSKPTIAEEFRESQLWPIIRTRGDILDLAKGEHAIDDLAEHDVLAVKKVAFSCGDEELPLASDEGGFGLASSFESSLKAPYTLKYKAVIEYSARLYRAQINNDPVPVKKRAFVPLRTRVDPTDVEINEKGVSNPLSQLIAPVFTRA</sequence>
<evidence type="ECO:0000256" key="1">
    <source>
        <dbReference type="SAM" id="MobiDB-lite"/>
    </source>
</evidence>
<comment type="caution">
    <text evidence="2">The sequence shown here is derived from an EMBL/GenBank/DDBJ whole genome shotgun (WGS) entry which is preliminary data.</text>
</comment>
<feature type="region of interest" description="Disordered" evidence="1">
    <location>
        <begin position="70"/>
        <end position="125"/>
    </location>
</feature>
<reference evidence="2 3" key="1">
    <citation type="submission" date="2024-05" db="EMBL/GenBank/DDBJ databases">
        <title>A draft genome resource for the thread blight pathogen Marasmius tenuissimus strain MS-2.</title>
        <authorList>
            <person name="Yulfo-Soto G.E."/>
            <person name="Baruah I.K."/>
            <person name="Amoako-Attah I."/>
            <person name="Bukari Y."/>
            <person name="Meinhardt L.W."/>
            <person name="Bailey B.A."/>
            <person name="Cohen S.P."/>
        </authorList>
    </citation>
    <scope>NUCLEOTIDE SEQUENCE [LARGE SCALE GENOMIC DNA]</scope>
    <source>
        <strain evidence="2 3">MS-2</strain>
    </source>
</reference>
<feature type="compositionally biased region" description="Basic and acidic residues" evidence="1">
    <location>
        <begin position="98"/>
        <end position="111"/>
    </location>
</feature>
<evidence type="ECO:0000313" key="2">
    <source>
        <dbReference type="EMBL" id="KAL0063466.1"/>
    </source>
</evidence>
<dbReference type="EMBL" id="JBBXMP010000081">
    <property type="protein sequence ID" value="KAL0063466.1"/>
    <property type="molecule type" value="Genomic_DNA"/>
</dbReference>
<proteinExistence type="predicted"/>
<name>A0ABR2ZQW7_9AGAR</name>
<gene>
    <name evidence="2" type="ORF">AAF712_009670</name>
</gene>
<evidence type="ECO:0000313" key="3">
    <source>
        <dbReference type="Proteomes" id="UP001437256"/>
    </source>
</evidence>
<organism evidence="2 3">
    <name type="scientific">Marasmius tenuissimus</name>
    <dbReference type="NCBI Taxonomy" id="585030"/>
    <lineage>
        <taxon>Eukaryota</taxon>
        <taxon>Fungi</taxon>
        <taxon>Dikarya</taxon>
        <taxon>Basidiomycota</taxon>
        <taxon>Agaricomycotina</taxon>
        <taxon>Agaricomycetes</taxon>
        <taxon>Agaricomycetidae</taxon>
        <taxon>Agaricales</taxon>
        <taxon>Marasmiineae</taxon>
        <taxon>Marasmiaceae</taxon>
        <taxon>Marasmius</taxon>
    </lineage>
</organism>
<accession>A0ABR2ZQW7</accession>
<keyword evidence="3" id="KW-1185">Reference proteome</keyword>